<evidence type="ECO:0000256" key="1">
    <source>
        <dbReference type="PROSITE-ProRule" id="PRU00409"/>
    </source>
</evidence>
<dbReference type="GO" id="GO:0005524">
    <property type="term" value="F:ATP binding"/>
    <property type="evidence" value="ECO:0007669"/>
    <property type="project" value="UniProtKB-UniRule"/>
</dbReference>
<evidence type="ECO:0000256" key="2">
    <source>
        <dbReference type="SAM" id="MobiDB-lite"/>
    </source>
</evidence>
<dbReference type="Pfam" id="PF02655">
    <property type="entry name" value="ATP-grasp_3"/>
    <property type="match status" value="1"/>
</dbReference>
<evidence type="ECO:0000313" key="5">
    <source>
        <dbReference type="Proteomes" id="UP000199207"/>
    </source>
</evidence>
<accession>A0A1I1N735</accession>
<proteinExistence type="predicted"/>
<name>A0A1I1N735_9ACTN</name>
<dbReference type="SUPFAM" id="SSF56059">
    <property type="entry name" value="Glutathione synthetase ATP-binding domain-like"/>
    <property type="match status" value="1"/>
</dbReference>
<keyword evidence="1" id="KW-0067">ATP-binding</keyword>
<feature type="compositionally biased region" description="Pro residues" evidence="2">
    <location>
        <begin position="1"/>
        <end position="11"/>
    </location>
</feature>
<dbReference type="GO" id="GO:0046872">
    <property type="term" value="F:metal ion binding"/>
    <property type="evidence" value="ECO:0007669"/>
    <property type="project" value="InterPro"/>
</dbReference>
<dbReference type="InterPro" id="IPR003806">
    <property type="entry name" value="ATP-grasp_PylC-type"/>
</dbReference>
<dbReference type="InterPro" id="IPR011761">
    <property type="entry name" value="ATP-grasp"/>
</dbReference>
<dbReference type="PROSITE" id="PS50975">
    <property type="entry name" value="ATP_GRASP"/>
    <property type="match status" value="1"/>
</dbReference>
<dbReference type="EMBL" id="FOLM01000007">
    <property type="protein sequence ID" value="SFC93156.1"/>
    <property type="molecule type" value="Genomic_DNA"/>
</dbReference>
<organism evidence="4 5">
    <name type="scientific">Streptomyces aidingensis</name>
    <dbReference type="NCBI Taxonomy" id="910347"/>
    <lineage>
        <taxon>Bacteria</taxon>
        <taxon>Bacillati</taxon>
        <taxon>Actinomycetota</taxon>
        <taxon>Actinomycetes</taxon>
        <taxon>Kitasatosporales</taxon>
        <taxon>Streptomycetaceae</taxon>
        <taxon>Streptomyces</taxon>
    </lineage>
</organism>
<dbReference type="AlphaFoldDB" id="A0A1I1N735"/>
<protein>
    <submittedName>
        <fullName evidence="4">ATP-grasp domain-containing protein</fullName>
    </submittedName>
</protein>
<gene>
    <name evidence="4" type="ORF">SAMN05421773_107248</name>
</gene>
<feature type="domain" description="ATP-grasp" evidence="3">
    <location>
        <begin position="149"/>
        <end position="355"/>
    </location>
</feature>
<evidence type="ECO:0000313" key="4">
    <source>
        <dbReference type="EMBL" id="SFC93156.1"/>
    </source>
</evidence>
<dbReference type="Proteomes" id="UP000199207">
    <property type="component" value="Unassembled WGS sequence"/>
</dbReference>
<dbReference type="STRING" id="910347.SAMN05421773_107248"/>
<evidence type="ECO:0000259" key="3">
    <source>
        <dbReference type="PROSITE" id="PS50975"/>
    </source>
</evidence>
<sequence>MTAPGRPPSPAVPAARPAARTDRAMPVPPPKGRRPATALEGVDAGEGLALLADLVDEVAFLDRSAFLPSSFRPVPGWLRHEAVSPLLTAPAAARAPRSRGAGGGARRMAVAFAPEHGDHARRWAQRHGHRLLAPPAAITARAADKIHCLELLAEAGVDVPDHLVVPAGRRRPASAYWPAGWEAAVLQRRENNLLGRGTVPVHGPVRLAQALDRWHGHTLKLSRLVPGLSLTVSACAGADRTVVSAVSHQLVGVPGLTPAWGTHCGNQLLGPSDLPAPLHTRVRETARAVGDVLRGHGFRGVFGLDLVADGGRPLVVEINPRFQTVVSLVQAAEAAAGLLPALGLHVLACLLPALPAVREATGPVPPLSQLIVHAARPRRVHTLPAPGHYRLTDSALQGPLPAAPLPGLPRGSALLWPHASPGPVDAGDELVLLQTGHRLCALAPRPRLDARARAWTEHLHALTGDAA</sequence>
<keyword evidence="1" id="KW-0547">Nucleotide-binding</keyword>
<dbReference type="Gene3D" id="3.30.470.20">
    <property type="entry name" value="ATP-grasp fold, B domain"/>
    <property type="match status" value="1"/>
</dbReference>
<feature type="region of interest" description="Disordered" evidence="2">
    <location>
        <begin position="1"/>
        <end position="38"/>
    </location>
</feature>
<keyword evidence="5" id="KW-1185">Reference proteome</keyword>
<reference evidence="4 5" key="1">
    <citation type="submission" date="2016-10" db="EMBL/GenBank/DDBJ databases">
        <authorList>
            <person name="de Groot N.N."/>
        </authorList>
    </citation>
    <scope>NUCLEOTIDE SEQUENCE [LARGE SCALE GENOMIC DNA]</scope>
    <source>
        <strain evidence="4 5">CGMCC 4.5739</strain>
    </source>
</reference>
<dbReference type="OrthoDB" id="4176535at2"/>
<dbReference type="RefSeq" id="WP_093839344.1">
    <property type="nucleotide sequence ID" value="NZ_FOLM01000007.1"/>
</dbReference>